<name>A0A1W1EK00_9ZZZZ</name>
<dbReference type="CDD" id="cd11567">
    <property type="entry name" value="YciH_like"/>
    <property type="match status" value="1"/>
</dbReference>
<dbReference type="PIRSF" id="PIRSF037511">
    <property type="entry name" value="Transl_init_SUI1_pro"/>
    <property type="match status" value="1"/>
</dbReference>
<feature type="domain" description="SUI1" evidence="3">
    <location>
        <begin position="45"/>
        <end position="105"/>
    </location>
</feature>
<organism evidence="4">
    <name type="scientific">hydrothermal vent metagenome</name>
    <dbReference type="NCBI Taxonomy" id="652676"/>
    <lineage>
        <taxon>unclassified sequences</taxon>
        <taxon>metagenomes</taxon>
        <taxon>ecological metagenomes</taxon>
    </lineage>
</organism>
<dbReference type="GO" id="GO:0003743">
    <property type="term" value="F:translation initiation factor activity"/>
    <property type="evidence" value="ECO:0007669"/>
    <property type="project" value="UniProtKB-KW"/>
</dbReference>
<dbReference type="InterPro" id="IPR036877">
    <property type="entry name" value="SUI1_dom_sf"/>
</dbReference>
<keyword evidence="2" id="KW-0648">Protein biosynthesis</keyword>
<evidence type="ECO:0000256" key="1">
    <source>
        <dbReference type="ARBA" id="ARBA00022845"/>
    </source>
</evidence>
<dbReference type="AlphaFoldDB" id="A0A1W1EK00"/>
<accession>A0A1W1EK00</accession>
<dbReference type="Gene3D" id="3.30.780.10">
    <property type="entry name" value="SUI1-like domain"/>
    <property type="match status" value="1"/>
</dbReference>
<evidence type="ECO:0000259" key="3">
    <source>
        <dbReference type="PROSITE" id="PS50296"/>
    </source>
</evidence>
<dbReference type="EMBL" id="FRYL01000031">
    <property type="protein sequence ID" value="SHO81194.1"/>
    <property type="molecule type" value="Genomic_DNA"/>
</dbReference>
<gene>
    <name evidence="4" type="ORF">MNB_SV-15-1578</name>
</gene>
<reference evidence="4" key="1">
    <citation type="submission" date="2016-10" db="EMBL/GenBank/DDBJ databases">
        <authorList>
            <person name="de Groot N.N."/>
        </authorList>
    </citation>
    <scope>NUCLEOTIDE SEQUENCE</scope>
</reference>
<keyword evidence="4" id="KW-0396">Initiation factor</keyword>
<dbReference type="GO" id="GO:0006417">
    <property type="term" value="P:regulation of translation"/>
    <property type="evidence" value="ECO:0007669"/>
    <property type="project" value="UniProtKB-KW"/>
</dbReference>
<evidence type="ECO:0000256" key="2">
    <source>
        <dbReference type="ARBA" id="ARBA00022917"/>
    </source>
</evidence>
<dbReference type="SUPFAM" id="SSF55159">
    <property type="entry name" value="eIF1-like"/>
    <property type="match status" value="1"/>
</dbReference>
<protein>
    <submittedName>
        <fullName evidence="4">Translation initiation factor SUI1-related protein</fullName>
    </submittedName>
</protein>
<keyword evidence="1" id="KW-0810">Translation regulation</keyword>
<dbReference type="InterPro" id="IPR005872">
    <property type="entry name" value="SUI1_arc_bac"/>
</dbReference>
<dbReference type="Pfam" id="PF01253">
    <property type="entry name" value="SUI1"/>
    <property type="match status" value="1"/>
</dbReference>
<dbReference type="PROSITE" id="PS50296">
    <property type="entry name" value="SUI1"/>
    <property type="match status" value="1"/>
</dbReference>
<evidence type="ECO:0000313" key="4">
    <source>
        <dbReference type="EMBL" id="SHO81194.1"/>
    </source>
</evidence>
<proteinExistence type="predicted"/>
<dbReference type="InterPro" id="IPR001950">
    <property type="entry name" value="SUI1"/>
</dbReference>
<sequence>MKKNLFEMGANFGDEWSSDNKIKSNKKDKIEIIDKSKHRLHFAKEKRRGKVITIVEPFFMDKKELQDILKSLKKSMGIGGTIKDNKMEFQGEVKDKLKDNLKEFGFKFK</sequence>